<accession>A0A939NQ15</accession>
<evidence type="ECO:0000313" key="3">
    <source>
        <dbReference type="Proteomes" id="UP000664620"/>
    </source>
</evidence>
<organism evidence="2 3">
    <name type="scientific">Klebsiella pneumoniae</name>
    <dbReference type="NCBI Taxonomy" id="573"/>
    <lineage>
        <taxon>Bacteria</taxon>
        <taxon>Pseudomonadati</taxon>
        <taxon>Pseudomonadota</taxon>
        <taxon>Gammaproteobacteria</taxon>
        <taxon>Enterobacterales</taxon>
        <taxon>Enterobacteriaceae</taxon>
        <taxon>Klebsiella/Raoultella group</taxon>
        <taxon>Klebsiella</taxon>
        <taxon>Klebsiella pneumoniae complex</taxon>
    </lineage>
</organism>
<evidence type="ECO:0000313" key="2">
    <source>
        <dbReference type="EMBL" id="MBO2029463.1"/>
    </source>
</evidence>
<reference evidence="2" key="1">
    <citation type="submission" date="2021-03" db="EMBL/GenBank/DDBJ databases">
        <title>Molecular epidemiology and mechanisms of colistin and carbapenem resistance in Enterobacteriaceae from clinical isolates, the environment and porcine samples in Pretoria, South Africa.</title>
        <authorList>
            <person name="Bogoshi D."/>
            <person name="Mbelle N.M."/>
            <person name="Naidoo V."/>
            <person name="Osei Sekyere J."/>
        </authorList>
    </citation>
    <scope>NUCLEOTIDE SEQUENCE</scope>
    <source>
        <strain evidence="2">C034</strain>
    </source>
</reference>
<feature type="compositionally biased region" description="Basic and acidic residues" evidence="1">
    <location>
        <begin position="27"/>
        <end position="45"/>
    </location>
</feature>
<feature type="region of interest" description="Disordered" evidence="1">
    <location>
        <begin position="20"/>
        <end position="56"/>
    </location>
</feature>
<name>A0A939NQ15_KLEPN</name>
<protein>
    <submittedName>
        <fullName evidence="2">Uncharacterized protein</fullName>
    </submittedName>
</protein>
<gene>
    <name evidence="2" type="ORF">J4734_19825</name>
</gene>
<proteinExistence type="predicted"/>
<dbReference type="Proteomes" id="UP000664620">
    <property type="component" value="Unassembled WGS sequence"/>
</dbReference>
<dbReference type="EMBL" id="JAGETO010000088">
    <property type="protein sequence ID" value="MBO2029463.1"/>
    <property type="molecule type" value="Genomic_DNA"/>
</dbReference>
<dbReference type="AlphaFoldDB" id="A0A939NQ15"/>
<comment type="caution">
    <text evidence="2">The sequence shown here is derived from an EMBL/GenBank/DDBJ whole genome shotgun (WGS) entry which is preliminary data.</text>
</comment>
<evidence type="ECO:0000256" key="1">
    <source>
        <dbReference type="SAM" id="MobiDB-lite"/>
    </source>
</evidence>
<sequence>MVAERSGYQLDLDGAALARLAAAQHSQRTDDADRPRRRRAGDPRRQYAPRRGAAATCSHQLQVKQVMLKGVIKLTRKPRRFAQLSAGGAA</sequence>